<comment type="caution">
    <text evidence="1">The sequence shown here is derived from an EMBL/GenBank/DDBJ whole genome shotgun (WGS) entry which is preliminary data.</text>
</comment>
<dbReference type="RefSeq" id="WP_179349327.1">
    <property type="nucleotide sequence ID" value="NZ_JABFDI010000012.1"/>
</dbReference>
<dbReference type="EMBL" id="QREI01000001">
    <property type="protein sequence ID" value="REE27806.1"/>
    <property type="molecule type" value="Genomic_DNA"/>
</dbReference>
<organism evidence="1 2">
    <name type="scientific">Winogradskyella pacifica</name>
    <dbReference type="NCBI Taxonomy" id="664642"/>
    <lineage>
        <taxon>Bacteria</taxon>
        <taxon>Pseudomonadati</taxon>
        <taxon>Bacteroidota</taxon>
        <taxon>Flavobacteriia</taxon>
        <taxon>Flavobacteriales</taxon>
        <taxon>Flavobacteriaceae</taxon>
        <taxon>Winogradskyella</taxon>
    </lineage>
</organism>
<keyword evidence="1" id="KW-0121">Carboxypeptidase</keyword>
<dbReference type="AlphaFoldDB" id="A0A3D9N8M7"/>
<dbReference type="SUPFAM" id="SSF49464">
    <property type="entry name" value="Carboxypeptidase regulatory domain-like"/>
    <property type="match status" value="1"/>
</dbReference>
<evidence type="ECO:0000313" key="2">
    <source>
        <dbReference type="Proteomes" id="UP000256919"/>
    </source>
</evidence>
<dbReference type="Proteomes" id="UP000256919">
    <property type="component" value="Unassembled WGS sequence"/>
</dbReference>
<reference evidence="1 2" key="1">
    <citation type="submission" date="2018-07" db="EMBL/GenBank/DDBJ databases">
        <title>Genomic Encyclopedia of Type Strains, Phase III (KMG-III): the genomes of soil and plant-associated and newly described type strains.</title>
        <authorList>
            <person name="Whitman W."/>
        </authorList>
    </citation>
    <scope>NUCLEOTIDE SEQUENCE [LARGE SCALE GENOMIC DNA]</scope>
    <source>
        <strain evidence="1 2">CECT 7948</strain>
    </source>
</reference>
<dbReference type="GO" id="GO:0004180">
    <property type="term" value="F:carboxypeptidase activity"/>
    <property type="evidence" value="ECO:0007669"/>
    <property type="project" value="UniProtKB-KW"/>
</dbReference>
<dbReference type="InterPro" id="IPR008969">
    <property type="entry name" value="CarboxyPept-like_regulatory"/>
</dbReference>
<dbReference type="Pfam" id="PF13620">
    <property type="entry name" value="CarboxypepD_reg"/>
    <property type="match status" value="1"/>
</dbReference>
<keyword evidence="2" id="KW-1185">Reference proteome</keyword>
<sequence>MLKYFFVIFYTFILKSYCNAQQVQVQGQITDSLQKPLPYANILAIPETDDQDVKFAISENNGSYTLGLIKNQTYELTVSYLGYRQQTKMISKL</sequence>
<accession>A0A3D9N8M7</accession>
<gene>
    <name evidence="1" type="ORF">DFQ09_101645</name>
</gene>
<keyword evidence="1" id="KW-0645">Protease</keyword>
<proteinExistence type="predicted"/>
<dbReference type="Gene3D" id="2.60.40.1120">
    <property type="entry name" value="Carboxypeptidase-like, regulatory domain"/>
    <property type="match status" value="1"/>
</dbReference>
<evidence type="ECO:0000313" key="1">
    <source>
        <dbReference type="EMBL" id="REE27806.1"/>
    </source>
</evidence>
<protein>
    <submittedName>
        <fullName evidence="1">Carboxypeptidase family protein</fullName>
    </submittedName>
</protein>
<name>A0A3D9N8M7_9FLAO</name>
<keyword evidence="1" id="KW-0378">Hydrolase</keyword>